<keyword evidence="8 10" id="KW-0811">Translocation</keyword>
<evidence type="ECO:0000256" key="1">
    <source>
        <dbReference type="ARBA" id="ARBA00004651"/>
    </source>
</evidence>
<feature type="transmembrane region" description="Helical" evidence="10">
    <location>
        <begin position="12"/>
        <end position="36"/>
    </location>
</feature>
<comment type="caution">
    <text evidence="12">The sequence shown here is derived from an EMBL/GenBank/DDBJ whole genome shotgun (WGS) entry which is preliminary data.</text>
</comment>
<dbReference type="PRINTS" id="PR01755">
    <property type="entry name" value="SECFTRNLCASE"/>
</dbReference>
<dbReference type="Pfam" id="PF02355">
    <property type="entry name" value="SecD_SecF_C"/>
    <property type="match status" value="1"/>
</dbReference>
<dbReference type="InterPro" id="IPR022646">
    <property type="entry name" value="SecD/SecF_CS"/>
</dbReference>
<comment type="subunit">
    <text evidence="10">Forms a complex with SecD. Part of the essential Sec protein translocation apparatus which comprises SecA, SecYEG and auxiliary proteins SecDF. Other proteins may also be involved.</text>
</comment>
<dbReference type="Pfam" id="PF07549">
    <property type="entry name" value="Sec_GG"/>
    <property type="match status" value="1"/>
</dbReference>
<keyword evidence="4" id="KW-0997">Cell inner membrane</keyword>
<organism evidence="12 13">
    <name type="scientific">Candidatus Staskawiczbacteria bacterium RIFCSPHIGHO2_01_FULL_36_16</name>
    <dbReference type="NCBI Taxonomy" id="1802200"/>
    <lineage>
        <taxon>Bacteria</taxon>
        <taxon>Candidatus Staskawicziibacteriota</taxon>
    </lineage>
</organism>
<feature type="transmembrane region" description="Helical" evidence="10">
    <location>
        <begin position="131"/>
        <end position="148"/>
    </location>
</feature>
<evidence type="ECO:0000259" key="11">
    <source>
        <dbReference type="PROSITE" id="PS50156"/>
    </source>
</evidence>
<evidence type="ECO:0000256" key="7">
    <source>
        <dbReference type="ARBA" id="ARBA00022989"/>
    </source>
</evidence>
<feature type="transmembrane region" description="Helical" evidence="10">
    <location>
        <begin position="243"/>
        <end position="261"/>
    </location>
</feature>
<dbReference type="InterPro" id="IPR000731">
    <property type="entry name" value="SSD"/>
</dbReference>
<dbReference type="Gene3D" id="1.20.1640.10">
    <property type="entry name" value="Multidrug efflux transporter AcrB transmembrane domain"/>
    <property type="match status" value="1"/>
</dbReference>
<gene>
    <name evidence="10" type="primary">secF</name>
    <name evidence="12" type="ORF">A2812_02040</name>
</gene>
<dbReference type="GO" id="GO:0005886">
    <property type="term" value="C:plasma membrane"/>
    <property type="evidence" value="ECO:0007669"/>
    <property type="project" value="UniProtKB-SubCell"/>
</dbReference>
<keyword evidence="2 10" id="KW-0813">Transport</keyword>
<dbReference type="GO" id="GO:0015450">
    <property type="term" value="F:protein-transporting ATPase activity"/>
    <property type="evidence" value="ECO:0007669"/>
    <property type="project" value="InterPro"/>
</dbReference>
<dbReference type="GO" id="GO:0006605">
    <property type="term" value="P:protein targeting"/>
    <property type="evidence" value="ECO:0007669"/>
    <property type="project" value="UniProtKB-UniRule"/>
</dbReference>
<evidence type="ECO:0000313" key="13">
    <source>
        <dbReference type="Proteomes" id="UP000177190"/>
    </source>
</evidence>
<name>A0A1G2HNM4_9BACT</name>
<dbReference type="Proteomes" id="UP000177190">
    <property type="component" value="Unassembled WGS sequence"/>
</dbReference>
<evidence type="ECO:0000256" key="4">
    <source>
        <dbReference type="ARBA" id="ARBA00022519"/>
    </source>
</evidence>
<reference evidence="12 13" key="1">
    <citation type="journal article" date="2016" name="Nat. Commun.">
        <title>Thousands of microbial genomes shed light on interconnected biogeochemical processes in an aquifer system.</title>
        <authorList>
            <person name="Anantharaman K."/>
            <person name="Brown C.T."/>
            <person name="Hug L.A."/>
            <person name="Sharon I."/>
            <person name="Castelle C.J."/>
            <person name="Probst A.J."/>
            <person name="Thomas B.C."/>
            <person name="Singh A."/>
            <person name="Wilkins M.J."/>
            <person name="Karaoz U."/>
            <person name="Brodie E.L."/>
            <person name="Williams K.H."/>
            <person name="Hubbard S.S."/>
            <person name="Banfield J.F."/>
        </authorList>
    </citation>
    <scope>NUCLEOTIDE SEQUENCE [LARGE SCALE GENOMIC DNA]</scope>
</reference>
<dbReference type="InterPro" id="IPR048634">
    <property type="entry name" value="SecD_SecF_C"/>
</dbReference>
<dbReference type="NCBIfam" id="TIGR00966">
    <property type="entry name" value="transloc_SecF"/>
    <property type="match status" value="1"/>
</dbReference>
<evidence type="ECO:0000256" key="8">
    <source>
        <dbReference type="ARBA" id="ARBA00023010"/>
    </source>
</evidence>
<feature type="transmembrane region" description="Helical" evidence="10">
    <location>
        <begin position="160"/>
        <end position="178"/>
    </location>
</feature>
<dbReference type="STRING" id="1802200.A2812_02040"/>
<dbReference type="EMBL" id="MHOM01000026">
    <property type="protein sequence ID" value="OGZ64086.1"/>
    <property type="molecule type" value="Genomic_DNA"/>
</dbReference>
<sequence>MNVRFTKYSTIYYIVSGILVLATIVCMAVFGLKFGIEFAGGSSMQVEFSLADGGQRPPNDAIQNALAQFNLGQITIQPTGADGAILQFIGVDEATHQQILAKLNELTTTSEKSFQYVGPSVGQELRNKTELAIFLALLAITLYIAFAFRKVSRPVNSWKYGIASLIALFHDILIPLGMFSVLGKMYNVEITIPIIAALLTVLGFSVHDTIVIFDRIRENILRQGMAQFEETINWSLNQTLGRSLSTVFSTLIVLISIFFFGGQTLKYFALALIVGITSGAYSSIFIASPILVSWYKWDVKRASKKGSKR</sequence>
<dbReference type="InterPro" id="IPR022645">
    <property type="entry name" value="SecD/SecF_bac"/>
</dbReference>
<comment type="function">
    <text evidence="10">Part of the Sec protein translocase complex. Interacts with the SecYEG preprotein conducting channel. SecDF uses the proton motive force (PMF) to complete protein translocation after the ATP-dependent function of SecA.</text>
</comment>
<dbReference type="AlphaFoldDB" id="A0A1G2HNM4"/>
<comment type="subcellular location">
    <subcellularLocation>
        <location evidence="1 10">Cell membrane</location>
        <topology evidence="1 10">Multi-pass membrane protein</topology>
    </subcellularLocation>
</comment>
<evidence type="ECO:0000256" key="3">
    <source>
        <dbReference type="ARBA" id="ARBA00022475"/>
    </source>
</evidence>
<dbReference type="GO" id="GO:0065002">
    <property type="term" value="P:intracellular protein transmembrane transport"/>
    <property type="evidence" value="ECO:0007669"/>
    <property type="project" value="UniProtKB-UniRule"/>
</dbReference>
<proteinExistence type="inferred from homology"/>
<keyword evidence="5 10" id="KW-0812">Transmembrane</keyword>
<dbReference type="PANTHER" id="PTHR30081:SF8">
    <property type="entry name" value="PROTEIN TRANSLOCASE SUBUNIT SECF"/>
    <property type="match status" value="1"/>
</dbReference>
<keyword evidence="9 10" id="KW-0472">Membrane</keyword>
<feature type="transmembrane region" description="Helical" evidence="10">
    <location>
        <begin position="267"/>
        <end position="295"/>
    </location>
</feature>
<dbReference type="InterPro" id="IPR005665">
    <property type="entry name" value="SecF_bac"/>
</dbReference>
<dbReference type="PANTHER" id="PTHR30081">
    <property type="entry name" value="PROTEIN-EXPORT MEMBRANE PROTEIN SEC"/>
    <property type="match status" value="1"/>
</dbReference>
<feature type="domain" description="SSD" evidence="11">
    <location>
        <begin position="129"/>
        <end position="293"/>
    </location>
</feature>
<evidence type="ECO:0000256" key="5">
    <source>
        <dbReference type="ARBA" id="ARBA00022692"/>
    </source>
</evidence>
<keyword evidence="7 10" id="KW-1133">Transmembrane helix</keyword>
<dbReference type="HAMAP" id="MF_01464_B">
    <property type="entry name" value="SecF_B"/>
    <property type="match status" value="1"/>
</dbReference>
<evidence type="ECO:0000256" key="10">
    <source>
        <dbReference type="HAMAP-Rule" id="MF_01464"/>
    </source>
</evidence>
<evidence type="ECO:0000313" key="12">
    <source>
        <dbReference type="EMBL" id="OGZ64086.1"/>
    </source>
</evidence>
<dbReference type="SUPFAM" id="SSF82866">
    <property type="entry name" value="Multidrug efflux transporter AcrB transmembrane domain"/>
    <property type="match status" value="1"/>
</dbReference>
<accession>A0A1G2HNM4</accession>
<keyword evidence="3 10" id="KW-1003">Cell membrane</keyword>
<evidence type="ECO:0000256" key="6">
    <source>
        <dbReference type="ARBA" id="ARBA00022927"/>
    </source>
</evidence>
<dbReference type="PROSITE" id="PS50156">
    <property type="entry name" value="SSD"/>
    <property type="match status" value="1"/>
</dbReference>
<comment type="similarity">
    <text evidence="10">Belongs to the SecD/SecF family. SecF subfamily.</text>
</comment>
<evidence type="ECO:0000256" key="2">
    <source>
        <dbReference type="ARBA" id="ARBA00022448"/>
    </source>
</evidence>
<protein>
    <recommendedName>
        <fullName evidence="10">Protein-export membrane protein SecF</fullName>
    </recommendedName>
</protein>
<feature type="transmembrane region" description="Helical" evidence="10">
    <location>
        <begin position="190"/>
        <end position="213"/>
    </location>
</feature>
<dbReference type="InterPro" id="IPR022813">
    <property type="entry name" value="SecD/SecF_arch_bac"/>
</dbReference>
<evidence type="ECO:0000256" key="9">
    <source>
        <dbReference type="ARBA" id="ARBA00023136"/>
    </source>
</evidence>
<keyword evidence="6 10" id="KW-0653">Protein transport</keyword>
<dbReference type="GO" id="GO:0043952">
    <property type="term" value="P:protein transport by the Sec complex"/>
    <property type="evidence" value="ECO:0007669"/>
    <property type="project" value="UniProtKB-UniRule"/>
</dbReference>